<keyword evidence="4" id="KW-0539">Nucleus</keyword>
<sequence length="723" mass="79873">MASHADGTFPVDGPSVASKRRKLRKGTRSCTECKRRKSRCIFASPLDTACIGCQRRVVTCVGQEYLESEAVSPTDNRILRVEALIQQLITAPASVSKAVRTPRDLLLDHLETQAAESCSASSADPATAPRFQSTSSLDNEIISASAGLLTPESWSPSSPFVPRPTLGYSELSLGLHKALPSTEDLQILLQATNHIALYFYQVNTRTQTQLEHEGLGYGGDLGEPPSPDSHPVLLARHMLILSSLLQQLRAEDVPETTEKPQEIMHRLALAAISLTATREELLRSMEALQCIILEGVYQSNCGNLRSAWLAFRKALTLGQMLGIDRPKPTPLPTLDATTNMDPSFVWFRIVYMDRFLSLMLGLTQGTNDISMASGSAFAQDTPIGKLQRVHAAVLGRILSRNRDDLFSSECYITTKDIDNQLLTAARAVPDNFWLSADFSSSPGDRTSAFWDAMRFTDQLVHYNLMSQLHLPYLLVTHSAPQFEYSRIACISASREILARFISFSNFQQSAFYCRRIDFFALIASVTLLLAHLNSHQTTNDVSFLSYQRNSDRAVIHRVLGNMERLGLPMNDELNWKAVTLLRSLLRIEADAAGGRRYSVESVQDGEEFVEDANTLLIQIPYFGTIRITPHSLSSENPSGRDPTDLSPHKTSSNKHSEIGVMSDCGSQFAIVNQEGNGTTDVHQGDGQEPYIDTFDVTESQDWGIEGLDVAFFETVASGTGMRV</sequence>
<dbReference type="InterPro" id="IPR007219">
    <property type="entry name" value="XnlR_reg_dom"/>
</dbReference>
<dbReference type="InterPro" id="IPR036864">
    <property type="entry name" value="Zn2-C6_fun-type_DNA-bd_sf"/>
</dbReference>
<dbReference type="SUPFAM" id="SSF57701">
    <property type="entry name" value="Zn2/Cys6 DNA-binding domain"/>
    <property type="match status" value="1"/>
</dbReference>
<reference evidence="7 8" key="1">
    <citation type="submission" date="2024-02" db="EMBL/GenBank/DDBJ databases">
        <title>First draft genome assembly of two strains of Seiridium cardinale.</title>
        <authorList>
            <person name="Emiliani G."/>
            <person name="Scali E."/>
        </authorList>
    </citation>
    <scope>NUCLEOTIDE SEQUENCE [LARGE SCALE GENOMIC DNA]</scope>
    <source>
        <strain evidence="7 8">BM-138-000479</strain>
    </source>
</reference>
<dbReference type="Proteomes" id="UP001465668">
    <property type="component" value="Unassembled WGS sequence"/>
</dbReference>
<organism evidence="7 8">
    <name type="scientific">Seiridium cardinale</name>
    <dbReference type="NCBI Taxonomy" id="138064"/>
    <lineage>
        <taxon>Eukaryota</taxon>
        <taxon>Fungi</taxon>
        <taxon>Dikarya</taxon>
        <taxon>Ascomycota</taxon>
        <taxon>Pezizomycotina</taxon>
        <taxon>Sordariomycetes</taxon>
        <taxon>Xylariomycetidae</taxon>
        <taxon>Amphisphaeriales</taxon>
        <taxon>Sporocadaceae</taxon>
        <taxon>Seiridium</taxon>
    </lineage>
</organism>
<evidence type="ECO:0000259" key="6">
    <source>
        <dbReference type="PROSITE" id="PS50048"/>
    </source>
</evidence>
<keyword evidence="8" id="KW-1185">Reference proteome</keyword>
<evidence type="ECO:0000256" key="2">
    <source>
        <dbReference type="ARBA" id="ARBA00023015"/>
    </source>
</evidence>
<feature type="domain" description="Zn(2)-C6 fungal-type" evidence="6">
    <location>
        <begin position="29"/>
        <end position="61"/>
    </location>
</feature>
<evidence type="ECO:0000256" key="4">
    <source>
        <dbReference type="ARBA" id="ARBA00023242"/>
    </source>
</evidence>
<evidence type="ECO:0000256" key="3">
    <source>
        <dbReference type="ARBA" id="ARBA00023163"/>
    </source>
</evidence>
<evidence type="ECO:0000256" key="5">
    <source>
        <dbReference type="SAM" id="MobiDB-lite"/>
    </source>
</evidence>
<name>A0ABR2Y2P1_9PEZI</name>
<dbReference type="PROSITE" id="PS50048">
    <property type="entry name" value="ZN2_CY6_FUNGAL_2"/>
    <property type="match status" value="1"/>
</dbReference>
<comment type="caution">
    <text evidence="7">The sequence shown here is derived from an EMBL/GenBank/DDBJ whole genome shotgun (WGS) entry which is preliminary data.</text>
</comment>
<protein>
    <submittedName>
        <fullName evidence="7">Zn(2)-C6 fungal-type domain-containing protein</fullName>
    </submittedName>
</protein>
<dbReference type="SMART" id="SM00066">
    <property type="entry name" value="GAL4"/>
    <property type="match status" value="1"/>
</dbReference>
<evidence type="ECO:0000313" key="8">
    <source>
        <dbReference type="Proteomes" id="UP001465668"/>
    </source>
</evidence>
<dbReference type="InterPro" id="IPR001138">
    <property type="entry name" value="Zn2Cys6_DnaBD"/>
</dbReference>
<dbReference type="Gene3D" id="4.10.240.10">
    <property type="entry name" value="Zn(2)-C6 fungal-type DNA-binding domain"/>
    <property type="match status" value="1"/>
</dbReference>
<feature type="region of interest" description="Disordered" evidence="5">
    <location>
        <begin position="630"/>
        <end position="658"/>
    </location>
</feature>
<keyword evidence="2" id="KW-0805">Transcription regulation</keyword>
<keyword evidence="1" id="KW-0479">Metal-binding</keyword>
<dbReference type="EMBL" id="JARVKM010000007">
    <property type="protein sequence ID" value="KAK9780345.1"/>
    <property type="molecule type" value="Genomic_DNA"/>
</dbReference>
<evidence type="ECO:0000256" key="1">
    <source>
        <dbReference type="ARBA" id="ARBA00022723"/>
    </source>
</evidence>
<feature type="region of interest" description="Disordered" evidence="5">
    <location>
        <begin position="1"/>
        <end position="20"/>
    </location>
</feature>
<dbReference type="PANTHER" id="PTHR47840">
    <property type="entry name" value="ZN(II)2CYS6 TRANSCRIPTION FACTOR (EUROFUNG)-RELATED"/>
    <property type="match status" value="1"/>
</dbReference>
<evidence type="ECO:0000313" key="7">
    <source>
        <dbReference type="EMBL" id="KAK9780345.1"/>
    </source>
</evidence>
<accession>A0ABR2Y2P1</accession>
<keyword evidence="3" id="KW-0804">Transcription</keyword>
<gene>
    <name evidence="7" type="ORF">SCAR479_02982</name>
</gene>
<dbReference type="Pfam" id="PF04082">
    <property type="entry name" value="Fungal_trans"/>
    <property type="match status" value="1"/>
</dbReference>
<dbReference type="CDD" id="cd00067">
    <property type="entry name" value="GAL4"/>
    <property type="match status" value="1"/>
</dbReference>
<dbReference type="PROSITE" id="PS00463">
    <property type="entry name" value="ZN2_CY6_FUNGAL_1"/>
    <property type="match status" value="1"/>
</dbReference>
<dbReference type="PANTHER" id="PTHR47840:SF1">
    <property type="entry name" value="ZN(II)2CYS6 TRANSCRIPTION FACTOR (EUROFUNG)"/>
    <property type="match status" value="1"/>
</dbReference>
<proteinExistence type="predicted"/>
<dbReference type="CDD" id="cd12148">
    <property type="entry name" value="fungal_TF_MHR"/>
    <property type="match status" value="1"/>
</dbReference>